<proteinExistence type="inferred from homology"/>
<evidence type="ECO:0000313" key="9">
    <source>
        <dbReference type="Proteomes" id="UP001218364"/>
    </source>
</evidence>
<comment type="similarity">
    <text evidence="2">Belongs to the polysaccharide deacetylase family.</text>
</comment>
<evidence type="ECO:0000259" key="5">
    <source>
        <dbReference type="Pfam" id="PF01522"/>
    </source>
</evidence>
<dbReference type="CDD" id="cd10979">
    <property type="entry name" value="CE4_PuuE_like"/>
    <property type="match status" value="1"/>
</dbReference>
<evidence type="ECO:0000313" key="8">
    <source>
        <dbReference type="Proteomes" id="UP000092565"/>
    </source>
</evidence>
<keyword evidence="8" id="KW-1185">Reference proteome</keyword>
<dbReference type="AlphaFoldDB" id="A0A1B0ZQH1"/>
<dbReference type="PANTHER" id="PTHR43123">
    <property type="entry name" value="POLYSACCHARIDE DEACETYLASE-RELATED"/>
    <property type="match status" value="1"/>
</dbReference>
<protein>
    <recommendedName>
        <fullName evidence="3">Chitooligosaccharide deacetylase</fullName>
    </recommendedName>
    <alternativeName>
        <fullName evidence="4">Nodulation protein B</fullName>
    </alternativeName>
</protein>
<dbReference type="EMBL" id="CP015124">
    <property type="protein sequence ID" value="ANP36417.1"/>
    <property type="molecule type" value="Genomic_DNA"/>
</dbReference>
<dbReference type="Gene3D" id="3.20.20.370">
    <property type="entry name" value="Glycoside hydrolase/deacetylase"/>
    <property type="match status" value="1"/>
</dbReference>
<name>A0A1B0ZQH1_9RHOB</name>
<evidence type="ECO:0000256" key="2">
    <source>
        <dbReference type="ARBA" id="ARBA00010973"/>
    </source>
</evidence>
<sequence length="305" mass="33784">MDDVLSPPGALSSALQANPRIPYRLAHQQPPLQGPGGKRLIVNLVVNVEYWPFDQDMPRKVLTAPHGREQVPDVPNFCWADYGMRAGMARLLSLLTSRGLPVSASVNATVIDAYPDCAEAIRDAGWEFIGHGMHQTSLQGGRSETDVIRSTLHKLEQFTGRPVRGWLSPGLRETTDTPDILSAHGVEYLCDWNVDDVPQRMQAMPAPLIAMPYTLEINDSVVYAVEKHSSAEMLKRLQATLACFDSPEEPEGARVLGIGLHPHLIGVPHRFPYLVQMIDLLQARDDVTFMTGSQIADWYTEEAAR</sequence>
<dbReference type="GO" id="GO:0016810">
    <property type="term" value="F:hydrolase activity, acting on carbon-nitrogen (but not peptide) bonds"/>
    <property type="evidence" value="ECO:0007669"/>
    <property type="project" value="InterPro"/>
</dbReference>
<evidence type="ECO:0000313" key="7">
    <source>
        <dbReference type="EMBL" id="MDE4168144.1"/>
    </source>
</evidence>
<dbReference type="Proteomes" id="UP000092565">
    <property type="component" value="Chromosome"/>
</dbReference>
<evidence type="ECO:0000256" key="4">
    <source>
        <dbReference type="ARBA" id="ARBA00032976"/>
    </source>
</evidence>
<dbReference type="RefSeq" id="WP_065271395.1">
    <property type="nucleotide sequence ID" value="NZ_CP015124.1"/>
</dbReference>
<reference evidence="6 8" key="1">
    <citation type="submission" date="2016-04" db="EMBL/GenBank/DDBJ databases">
        <authorList>
            <person name="Evans L.H."/>
            <person name="Alamgir A."/>
            <person name="Owens N."/>
            <person name="Weber N.D."/>
            <person name="Virtaneva K."/>
            <person name="Barbian K."/>
            <person name="Babar A."/>
            <person name="Rosenke K."/>
        </authorList>
    </citation>
    <scope>NUCLEOTIDE SEQUENCE [LARGE SCALE GENOMIC DNA]</scope>
    <source>
        <strain evidence="6 8">JL2886</strain>
    </source>
</reference>
<organism evidence="6 8">
    <name type="scientific">Phaeobacter gallaeciensis</name>
    <dbReference type="NCBI Taxonomy" id="60890"/>
    <lineage>
        <taxon>Bacteria</taxon>
        <taxon>Pseudomonadati</taxon>
        <taxon>Pseudomonadota</taxon>
        <taxon>Alphaproteobacteria</taxon>
        <taxon>Rhodobacterales</taxon>
        <taxon>Roseobacteraceae</taxon>
        <taxon>Phaeobacter</taxon>
    </lineage>
</organism>
<evidence type="ECO:0000313" key="6">
    <source>
        <dbReference type="EMBL" id="ANP36417.1"/>
    </source>
</evidence>
<accession>A0A1B0ZQH1</accession>
<dbReference type="SUPFAM" id="SSF88713">
    <property type="entry name" value="Glycoside hydrolase/deacetylase"/>
    <property type="match status" value="1"/>
</dbReference>
<dbReference type="InterPro" id="IPR002509">
    <property type="entry name" value="NODB_dom"/>
</dbReference>
<evidence type="ECO:0000256" key="1">
    <source>
        <dbReference type="ARBA" id="ARBA00003236"/>
    </source>
</evidence>
<dbReference type="Pfam" id="PF01522">
    <property type="entry name" value="Polysacc_deac_1"/>
    <property type="match status" value="1"/>
</dbReference>
<evidence type="ECO:0000256" key="3">
    <source>
        <dbReference type="ARBA" id="ARBA00020071"/>
    </source>
</evidence>
<reference evidence="7 9" key="2">
    <citation type="submission" date="2023-02" db="EMBL/GenBank/DDBJ databases">
        <title>Population genomics of bacteria associated with diatom.</title>
        <authorList>
            <person name="Xie J."/>
            <person name="Wang H."/>
        </authorList>
    </citation>
    <scope>NUCLEOTIDE SEQUENCE [LARGE SCALE GENOMIC DNA]</scope>
    <source>
        <strain evidence="7 9">PT47_8</strain>
    </source>
</reference>
<dbReference type="PANTHER" id="PTHR43123:SF4">
    <property type="entry name" value="POLYSACCHARIDE DEACETYLASE"/>
    <property type="match status" value="1"/>
</dbReference>
<dbReference type="PATRIC" id="fig|60890.4.peg.1475"/>
<gene>
    <name evidence="6" type="ORF">JL2886_01500</name>
    <name evidence="7" type="ORF">PXK24_20860</name>
</gene>
<dbReference type="InterPro" id="IPR011330">
    <property type="entry name" value="Glyco_hydro/deAcase_b/a-brl"/>
</dbReference>
<dbReference type="GO" id="GO:0005975">
    <property type="term" value="P:carbohydrate metabolic process"/>
    <property type="evidence" value="ECO:0007669"/>
    <property type="project" value="InterPro"/>
</dbReference>
<dbReference type="Proteomes" id="UP001218364">
    <property type="component" value="Unassembled WGS sequence"/>
</dbReference>
<feature type="domain" description="NodB homology" evidence="5">
    <location>
        <begin position="81"/>
        <end position="188"/>
    </location>
</feature>
<comment type="function">
    <text evidence="1">Is involved in generating a small heat-stable compound (Nod), an acylated oligomer of N-acetylglucosamine, that stimulates mitosis in various plant protoplasts.</text>
</comment>
<dbReference type="OrthoDB" id="9787041at2"/>
<dbReference type="EMBL" id="JARCJK010000021">
    <property type="protein sequence ID" value="MDE4168144.1"/>
    <property type="molecule type" value="Genomic_DNA"/>
</dbReference>